<keyword evidence="4" id="KW-0472">Membrane</keyword>
<dbReference type="Proteomes" id="UP001501581">
    <property type="component" value="Unassembled WGS sequence"/>
</dbReference>
<dbReference type="EC" id="6.2.1.3" evidence="5"/>
<dbReference type="SUPFAM" id="SSF56801">
    <property type="entry name" value="Acetyl-CoA synthetase-like"/>
    <property type="match status" value="1"/>
</dbReference>
<keyword evidence="3 10" id="KW-0436">Ligase</keyword>
<evidence type="ECO:0000313" key="10">
    <source>
        <dbReference type="EMBL" id="GAA1115073.1"/>
    </source>
</evidence>
<evidence type="ECO:0000256" key="6">
    <source>
        <dbReference type="ARBA" id="ARBA00039545"/>
    </source>
</evidence>
<dbReference type="InterPro" id="IPR045851">
    <property type="entry name" value="AMP-bd_C_sf"/>
</dbReference>
<dbReference type="GO" id="GO:0016874">
    <property type="term" value="F:ligase activity"/>
    <property type="evidence" value="ECO:0007669"/>
    <property type="project" value="UniProtKB-KW"/>
</dbReference>
<dbReference type="PANTHER" id="PTHR43767">
    <property type="entry name" value="LONG-CHAIN-FATTY-ACID--COA LIGASE"/>
    <property type="match status" value="1"/>
</dbReference>
<proteinExistence type="predicted"/>
<dbReference type="InterPro" id="IPR050237">
    <property type="entry name" value="ATP-dep_AMP-bd_enzyme"/>
</dbReference>
<evidence type="ECO:0000256" key="1">
    <source>
        <dbReference type="ARBA" id="ARBA00004170"/>
    </source>
</evidence>
<keyword evidence="11" id="KW-1185">Reference proteome</keyword>
<comment type="pathway">
    <text evidence="2">Lipid metabolism; fatty acid beta-oxidation.</text>
</comment>
<evidence type="ECO:0000256" key="4">
    <source>
        <dbReference type="ARBA" id="ARBA00023136"/>
    </source>
</evidence>
<reference evidence="10 11" key="1">
    <citation type="journal article" date="2019" name="Int. J. Syst. Evol. Microbiol.">
        <title>The Global Catalogue of Microorganisms (GCM) 10K type strain sequencing project: providing services to taxonomists for standard genome sequencing and annotation.</title>
        <authorList>
            <consortium name="The Broad Institute Genomics Platform"/>
            <consortium name="The Broad Institute Genome Sequencing Center for Infectious Disease"/>
            <person name="Wu L."/>
            <person name="Ma J."/>
        </authorList>
    </citation>
    <scope>NUCLEOTIDE SEQUENCE [LARGE SCALE GENOMIC DNA]</scope>
    <source>
        <strain evidence="10 11">JCM 13008</strain>
    </source>
</reference>
<dbReference type="PANTHER" id="PTHR43767:SF8">
    <property type="entry name" value="LONG-CHAIN-FATTY-ACID--COA LIGASE"/>
    <property type="match status" value="1"/>
</dbReference>
<dbReference type="PROSITE" id="PS00455">
    <property type="entry name" value="AMP_BINDING"/>
    <property type="match status" value="1"/>
</dbReference>
<dbReference type="Pfam" id="PF13193">
    <property type="entry name" value="AMP-binding_C"/>
    <property type="match status" value="1"/>
</dbReference>
<accession>A0ABN1U369</accession>
<name>A0ABN1U369_9ACTN</name>
<sequence length="455" mass="48452">MIDLLARTAAVAPDRVAVVTDLGEATYGELAAEARSVAAALIERGLSRVAIVEPDARLVIALLAGAASAGVEACQYLPDLDPDEFAVQAQANGHDQVITRRSDLVGELIDPEALTSGVPTDHGHPGAAVQQLLILTTGSTGQPKAARHDWRVLAGRLEEVAPTPEWRWLLAYGLHQFAGLQVVLHVLASGSTLVAPFPRQPRDGLRAITELGVDAVSATPTYWRFLLAEARGRGATMPPLRQITLGGEAASEALLLALRDWFPAARITHVYASTEVGSVLAVNDGRPGFDAALLRSPQRPEGRLEIRDGELWVRGSAGMVEYAGQATLAPFSADADGWRPTGDLVEVVGERVHFRGRDSEVINVGGVKVHPLPVEERIAAVAGVAMVRVYGRANKLTGAIVAAEIVAEQGVVPDELRAAVRDAVADLPRAWQPRSLQFVEQIKTVGSKTIRRVEA</sequence>
<dbReference type="InterPro" id="IPR020845">
    <property type="entry name" value="AMP-binding_CS"/>
</dbReference>
<dbReference type="Gene3D" id="3.40.50.12780">
    <property type="entry name" value="N-terminal domain of ligase-like"/>
    <property type="match status" value="1"/>
</dbReference>
<dbReference type="InterPro" id="IPR000873">
    <property type="entry name" value="AMP-dep_synth/lig_dom"/>
</dbReference>
<evidence type="ECO:0000259" key="9">
    <source>
        <dbReference type="Pfam" id="PF13193"/>
    </source>
</evidence>
<organism evidence="10 11">
    <name type="scientific">Nocardioides dubius</name>
    <dbReference type="NCBI Taxonomy" id="317019"/>
    <lineage>
        <taxon>Bacteria</taxon>
        <taxon>Bacillati</taxon>
        <taxon>Actinomycetota</taxon>
        <taxon>Actinomycetes</taxon>
        <taxon>Propionibacteriales</taxon>
        <taxon>Nocardioidaceae</taxon>
        <taxon>Nocardioides</taxon>
    </lineage>
</organism>
<evidence type="ECO:0000313" key="11">
    <source>
        <dbReference type="Proteomes" id="UP001501581"/>
    </source>
</evidence>
<evidence type="ECO:0000256" key="3">
    <source>
        <dbReference type="ARBA" id="ARBA00022598"/>
    </source>
</evidence>
<feature type="domain" description="AMP-dependent synthetase/ligase" evidence="8">
    <location>
        <begin position="6"/>
        <end position="293"/>
    </location>
</feature>
<dbReference type="Gene3D" id="3.30.300.30">
    <property type="match status" value="1"/>
</dbReference>
<dbReference type="Pfam" id="PF00501">
    <property type="entry name" value="AMP-binding"/>
    <property type="match status" value="1"/>
</dbReference>
<evidence type="ECO:0000259" key="8">
    <source>
        <dbReference type="Pfam" id="PF00501"/>
    </source>
</evidence>
<dbReference type="EMBL" id="BAAALG010000019">
    <property type="protein sequence ID" value="GAA1115073.1"/>
    <property type="molecule type" value="Genomic_DNA"/>
</dbReference>
<feature type="domain" description="AMP-binding enzyme C-terminal" evidence="9">
    <location>
        <begin position="374"/>
        <end position="443"/>
    </location>
</feature>
<dbReference type="RefSeq" id="WP_343996920.1">
    <property type="nucleotide sequence ID" value="NZ_BAAALG010000019.1"/>
</dbReference>
<evidence type="ECO:0000256" key="7">
    <source>
        <dbReference type="ARBA" id="ARBA00042773"/>
    </source>
</evidence>
<comment type="caution">
    <text evidence="10">The sequence shown here is derived from an EMBL/GenBank/DDBJ whole genome shotgun (WGS) entry which is preliminary data.</text>
</comment>
<dbReference type="InterPro" id="IPR042099">
    <property type="entry name" value="ANL_N_sf"/>
</dbReference>
<evidence type="ECO:0000256" key="2">
    <source>
        <dbReference type="ARBA" id="ARBA00005005"/>
    </source>
</evidence>
<evidence type="ECO:0000256" key="5">
    <source>
        <dbReference type="ARBA" id="ARBA00026121"/>
    </source>
</evidence>
<protein>
    <recommendedName>
        <fullName evidence="6">Long-chain-fatty-acid--CoA ligase</fullName>
        <ecNumber evidence="5">6.2.1.3</ecNumber>
    </recommendedName>
    <alternativeName>
        <fullName evidence="7">Long-chain acyl-CoA synthetase</fullName>
    </alternativeName>
</protein>
<gene>
    <name evidence="10" type="ORF">GCM10009668_42210</name>
</gene>
<dbReference type="InterPro" id="IPR025110">
    <property type="entry name" value="AMP-bd_C"/>
</dbReference>
<comment type="subcellular location">
    <subcellularLocation>
        <location evidence="1">Membrane</location>
        <topology evidence="1">Peripheral membrane protein</topology>
    </subcellularLocation>
</comment>